<dbReference type="KEGG" id="xpo:XPG1_1409"/>
<protein>
    <submittedName>
        <fullName evidence="1">Phage related-protein</fullName>
    </submittedName>
</protein>
<sequence>MSKLTQLKSVYDELSKKQIKVGFFEHSKYPDGTSIAYVAAIQELGYGPIPPRPFFRPAMSENRTDYQALIQRAVNAAISGSLDINDGLNQVGAKVAGDVQMVIRSVNEPPLSMVTLLMRKRRKQPDFQAGGKEVGNAWLDANFVGPRSKSDKTLDISGVSIKPLVDTGLMLQAVTYAVEDK</sequence>
<dbReference type="HOGENOM" id="CLU_096367_1_1_6"/>
<dbReference type="RefSeq" id="WP_045958330.1">
    <property type="nucleotide sequence ID" value="NZ_FO704551.1"/>
</dbReference>
<organism evidence="1 2">
    <name type="scientific">Xenorhabdus poinarii G6</name>
    <dbReference type="NCBI Taxonomy" id="1354304"/>
    <lineage>
        <taxon>Bacteria</taxon>
        <taxon>Pseudomonadati</taxon>
        <taxon>Pseudomonadota</taxon>
        <taxon>Gammaproteobacteria</taxon>
        <taxon>Enterobacterales</taxon>
        <taxon>Morganellaceae</taxon>
        <taxon>Xenorhabdus</taxon>
    </lineage>
</organism>
<evidence type="ECO:0000313" key="1">
    <source>
        <dbReference type="EMBL" id="CDG21064.1"/>
    </source>
</evidence>
<dbReference type="OrthoDB" id="7028390at2"/>
<evidence type="ECO:0000313" key="2">
    <source>
        <dbReference type="Proteomes" id="UP000032735"/>
    </source>
</evidence>
<dbReference type="EMBL" id="FO704551">
    <property type="protein sequence ID" value="CDG21064.1"/>
    <property type="molecule type" value="Genomic_DNA"/>
</dbReference>
<accession>A0A068R1X6</accession>
<dbReference type="STRING" id="1354304.XPG1_1409"/>
<keyword evidence="2" id="KW-1185">Reference proteome</keyword>
<dbReference type="AlphaFoldDB" id="A0A068R1X6"/>
<dbReference type="Proteomes" id="UP000032735">
    <property type="component" value="Chromosome"/>
</dbReference>
<name>A0A068R1X6_9GAMM</name>
<proteinExistence type="predicted"/>
<reference evidence="1 2" key="1">
    <citation type="submission" date="2013-07" db="EMBL/GenBank/DDBJ databases">
        <authorList>
            <person name="Genoscope - CEA"/>
        </authorList>
    </citation>
    <scope>NUCLEOTIDE SEQUENCE [LARGE SCALE GENOMIC DNA]</scope>
    <source>
        <strain evidence="1 2">G6</strain>
    </source>
</reference>
<gene>
    <name evidence="1" type="ORF">XPG1_1409</name>
</gene>